<comment type="caution">
    <text evidence="2">The sequence shown here is derived from an EMBL/GenBank/DDBJ whole genome shotgun (WGS) entry which is preliminary data.</text>
</comment>
<keyword evidence="3" id="KW-1185">Reference proteome</keyword>
<accession>A0A1T1GRM2</accession>
<dbReference type="GO" id="GO:0016788">
    <property type="term" value="F:hydrolase activity, acting on ester bonds"/>
    <property type="evidence" value="ECO:0007669"/>
    <property type="project" value="UniProtKB-ARBA"/>
</dbReference>
<dbReference type="InterPro" id="IPR036514">
    <property type="entry name" value="SGNH_hydro_sf"/>
</dbReference>
<evidence type="ECO:0000313" key="2">
    <source>
        <dbReference type="EMBL" id="OOV80253.1"/>
    </source>
</evidence>
<sequence>MGNPLRYVALGGCNTAGEVHNIGNAYPERIAQAQGWALENYGYTMSSTREGIQFFNLKNVAEADVISIQFGGVDSWLTFKGSPFVLYYPDSPWRKFLRKIVKKIKKYARKIHWHNVVGETNVVPYQEYIDNIRYMIDHSKAQYILLVETYPNKDKSREPRILKYNQALKDLSDGKRVLYVPNYEVLNQDLVNNYDDSTHLSSQGQQVVTDAALAAIRQAESQ</sequence>
<dbReference type="Pfam" id="PF13472">
    <property type="entry name" value="Lipase_GDSL_2"/>
    <property type="match status" value="1"/>
</dbReference>
<dbReference type="EMBL" id="MVKX01000010">
    <property type="protein sequence ID" value="OOV80253.1"/>
    <property type="molecule type" value="Genomic_DNA"/>
</dbReference>
<evidence type="ECO:0000259" key="1">
    <source>
        <dbReference type="Pfam" id="PF13472"/>
    </source>
</evidence>
<reference evidence="2 3" key="1">
    <citation type="submission" date="2017-02" db="EMBL/GenBank/DDBJ databases">
        <title>Acinetobacter sp. ANC 4945, whole genome shotgun sequencing project.</title>
        <authorList>
            <person name="Radolfova-Krizova L."/>
            <person name="Al Atrouni A."/>
            <person name="Nemec A."/>
        </authorList>
    </citation>
    <scope>NUCLEOTIDE SEQUENCE [LARGE SCALE GENOMIC DNA]</scope>
    <source>
        <strain evidence="2 3">ANC 4945</strain>
    </source>
</reference>
<feature type="domain" description="SGNH hydrolase-type esterase" evidence="1">
    <location>
        <begin position="9"/>
        <end position="207"/>
    </location>
</feature>
<evidence type="ECO:0000313" key="3">
    <source>
        <dbReference type="Proteomes" id="UP000191160"/>
    </source>
</evidence>
<dbReference type="SUPFAM" id="SSF52266">
    <property type="entry name" value="SGNH hydrolase"/>
    <property type="match status" value="1"/>
</dbReference>
<keyword evidence="2" id="KW-0378">Hydrolase</keyword>
<name>A0A1T1GRM2_9GAMM</name>
<dbReference type="RefSeq" id="WP_078191256.1">
    <property type="nucleotide sequence ID" value="NZ_JAMCOZ010000016.1"/>
</dbReference>
<organism evidence="2 3">
    <name type="scientific">Acinetobacter amyesii</name>
    <dbReference type="NCBI Taxonomy" id="2942470"/>
    <lineage>
        <taxon>Bacteria</taxon>
        <taxon>Pseudomonadati</taxon>
        <taxon>Pseudomonadota</taxon>
        <taxon>Gammaproteobacteria</taxon>
        <taxon>Moraxellales</taxon>
        <taxon>Moraxellaceae</taxon>
        <taxon>Acinetobacter</taxon>
    </lineage>
</organism>
<proteinExistence type="predicted"/>
<dbReference type="InterPro" id="IPR013830">
    <property type="entry name" value="SGNH_hydro"/>
</dbReference>
<gene>
    <name evidence="2" type="ORF">B1202_14170</name>
</gene>
<dbReference type="Gene3D" id="3.40.50.1110">
    <property type="entry name" value="SGNH hydrolase"/>
    <property type="match status" value="1"/>
</dbReference>
<protein>
    <submittedName>
        <fullName evidence="2">Acylhydrolase</fullName>
    </submittedName>
</protein>
<dbReference type="AlphaFoldDB" id="A0A1T1GRM2"/>
<dbReference type="Proteomes" id="UP000191160">
    <property type="component" value="Unassembled WGS sequence"/>
</dbReference>